<dbReference type="Proteomes" id="UP001198701">
    <property type="component" value="Unassembled WGS sequence"/>
</dbReference>
<organism evidence="1 2">
    <name type="scientific">Massilia agrisoli</name>
    <dbReference type="NCBI Taxonomy" id="2892444"/>
    <lineage>
        <taxon>Bacteria</taxon>
        <taxon>Pseudomonadati</taxon>
        <taxon>Pseudomonadota</taxon>
        <taxon>Betaproteobacteria</taxon>
        <taxon>Burkholderiales</taxon>
        <taxon>Oxalobacteraceae</taxon>
        <taxon>Telluria group</taxon>
        <taxon>Massilia</taxon>
    </lineage>
</organism>
<evidence type="ECO:0000313" key="1">
    <source>
        <dbReference type="EMBL" id="MCC6070282.1"/>
    </source>
</evidence>
<dbReference type="RefSeq" id="WP_229431211.1">
    <property type="nucleotide sequence ID" value="NZ_JAJHPV010000009.1"/>
</dbReference>
<dbReference type="SUPFAM" id="SSF54909">
    <property type="entry name" value="Dimeric alpha+beta barrel"/>
    <property type="match status" value="1"/>
</dbReference>
<protein>
    <recommendedName>
        <fullName evidence="3">YCII-related domain-containing protein</fullName>
    </recommendedName>
</protein>
<evidence type="ECO:0008006" key="3">
    <source>
        <dbReference type="Google" id="ProtNLM"/>
    </source>
</evidence>
<reference evidence="1 2" key="1">
    <citation type="submission" date="2021-11" db="EMBL/GenBank/DDBJ databases">
        <authorList>
            <person name="Huq M.A."/>
        </authorList>
    </citation>
    <scope>NUCLEOTIDE SEQUENCE [LARGE SCALE GENOMIC DNA]</scope>
    <source>
        <strain evidence="1 2">MAHUQ-52</strain>
    </source>
</reference>
<name>A0ABS8INU6_9BURK</name>
<gene>
    <name evidence="1" type="ORF">LMJ30_04815</name>
</gene>
<dbReference type="EMBL" id="JAJHPV010000009">
    <property type="protein sequence ID" value="MCC6070282.1"/>
    <property type="molecule type" value="Genomic_DNA"/>
</dbReference>
<dbReference type="InterPro" id="IPR011008">
    <property type="entry name" value="Dimeric_a/b-barrel"/>
</dbReference>
<accession>A0ABS8INU6</accession>
<comment type="caution">
    <text evidence="1">The sequence shown here is derived from an EMBL/GenBank/DDBJ whole genome shotgun (WGS) entry which is preliminary data.</text>
</comment>
<dbReference type="Gene3D" id="3.30.70.1060">
    <property type="entry name" value="Dimeric alpha+beta barrel"/>
    <property type="match status" value="1"/>
</dbReference>
<keyword evidence="2" id="KW-1185">Reference proteome</keyword>
<evidence type="ECO:0000313" key="2">
    <source>
        <dbReference type="Proteomes" id="UP001198701"/>
    </source>
</evidence>
<proteinExistence type="predicted"/>
<sequence length="104" mass="11107">MDRFLVVYRGAAGGTPEAPEHNPERWTAWLDSLGAAVVDRGSLTHSSVEVPSRLLGPKLSSSSLSGYSIVEAADFNAAVRLAEACPIFDEHGSVEIARLTEALR</sequence>